<proteinExistence type="predicted"/>
<dbReference type="GO" id="GO:0016020">
    <property type="term" value="C:membrane"/>
    <property type="evidence" value="ECO:0007669"/>
    <property type="project" value="UniProtKB-SubCell"/>
</dbReference>
<dbReference type="Proteomes" id="UP001432027">
    <property type="component" value="Unassembled WGS sequence"/>
</dbReference>
<dbReference type="GO" id="GO:0004930">
    <property type="term" value="F:G protein-coupled receptor activity"/>
    <property type="evidence" value="ECO:0007669"/>
    <property type="project" value="InterPro"/>
</dbReference>
<gene>
    <name evidence="6" type="ORF">PENTCL1PPCAC_26763</name>
</gene>
<dbReference type="AlphaFoldDB" id="A0AAV5UDY9"/>
<feature type="non-terminal residue" evidence="6">
    <location>
        <position position="286"/>
    </location>
</feature>
<evidence type="ECO:0000313" key="7">
    <source>
        <dbReference type="Proteomes" id="UP001432027"/>
    </source>
</evidence>
<keyword evidence="7" id="KW-1185">Reference proteome</keyword>
<sequence>GMDGIIIGSAIFLLGIIGIPGNLLFCFAVYKRPEIRGKHVFEVMFSFSQKLNLNIFSMVNAICQFANYRWRRSDCFHYIIPYLFFSNYQAMMYVIIGADMLYSIFHPFRYLRVQTFPYLFLIQIPCIIFGIEHPLHAFFNMDPDDPIIFSCNPPLGTSGSAMQMWNITNIIVSITVVALYGVITVKMLCSARGADKSTAKAKFTRGVVKSATVLTLFFSASWFLSKINDRFSTFFPSLRPEVIQTMTTYSVIPAVASFAQTYYVHFMMSRDYRDAFKKCGFFGLFS</sequence>
<evidence type="ECO:0000256" key="2">
    <source>
        <dbReference type="ARBA" id="ARBA00022692"/>
    </source>
</evidence>
<keyword evidence="2 5" id="KW-0812">Transmembrane</keyword>
<feature type="transmembrane region" description="Helical" evidence="5">
    <location>
        <begin position="164"/>
        <end position="185"/>
    </location>
</feature>
<dbReference type="PANTHER" id="PTHR23360:SF37">
    <property type="entry name" value="G-PROTEIN COUPLED RECEPTORS FAMILY 1 PROFILE DOMAIN-CONTAINING PROTEIN"/>
    <property type="match status" value="1"/>
</dbReference>
<accession>A0AAV5UDY9</accession>
<evidence type="ECO:0000256" key="1">
    <source>
        <dbReference type="ARBA" id="ARBA00004370"/>
    </source>
</evidence>
<feature type="transmembrane region" description="Helical" evidence="5">
    <location>
        <begin position="245"/>
        <end position="264"/>
    </location>
</feature>
<keyword evidence="3 5" id="KW-1133">Transmembrane helix</keyword>
<protein>
    <recommendedName>
        <fullName evidence="8">G protein-coupled receptor</fullName>
    </recommendedName>
</protein>
<name>A0AAV5UDY9_9BILA</name>
<feature type="transmembrane region" description="Helical" evidence="5">
    <location>
        <begin position="6"/>
        <end position="30"/>
    </location>
</feature>
<dbReference type="InterPro" id="IPR019424">
    <property type="entry name" value="7TM_GPCR_Srsx"/>
</dbReference>
<dbReference type="PANTHER" id="PTHR23360">
    <property type="entry name" value="G-PROTEIN COUPLED RECEPTORS FAMILY 1 PROFILE DOMAIN-CONTAINING PROTEIN-RELATED"/>
    <property type="match status" value="1"/>
</dbReference>
<feature type="transmembrane region" description="Helical" evidence="5">
    <location>
        <begin position="76"/>
        <end position="98"/>
    </location>
</feature>
<comment type="caution">
    <text evidence="6">The sequence shown here is derived from an EMBL/GenBank/DDBJ whole genome shotgun (WGS) entry which is preliminary data.</text>
</comment>
<dbReference type="Gene3D" id="1.20.1070.10">
    <property type="entry name" value="Rhodopsin 7-helix transmembrane proteins"/>
    <property type="match status" value="1"/>
</dbReference>
<evidence type="ECO:0000313" key="6">
    <source>
        <dbReference type="EMBL" id="GMT04589.1"/>
    </source>
</evidence>
<organism evidence="6 7">
    <name type="scientific">Pristionchus entomophagus</name>
    <dbReference type="NCBI Taxonomy" id="358040"/>
    <lineage>
        <taxon>Eukaryota</taxon>
        <taxon>Metazoa</taxon>
        <taxon>Ecdysozoa</taxon>
        <taxon>Nematoda</taxon>
        <taxon>Chromadorea</taxon>
        <taxon>Rhabditida</taxon>
        <taxon>Rhabditina</taxon>
        <taxon>Diplogasteromorpha</taxon>
        <taxon>Diplogasteroidea</taxon>
        <taxon>Neodiplogasteridae</taxon>
        <taxon>Pristionchus</taxon>
    </lineage>
</organism>
<evidence type="ECO:0008006" key="8">
    <source>
        <dbReference type="Google" id="ProtNLM"/>
    </source>
</evidence>
<reference evidence="6" key="1">
    <citation type="submission" date="2023-10" db="EMBL/GenBank/DDBJ databases">
        <title>Genome assembly of Pristionchus species.</title>
        <authorList>
            <person name="Yoshida K."/>
            <person name="Sommer R.J."/>
        </authorList>
    </citation>
    <scope>NUCLEOTIDE SEQUENCE</scope>
    <source>
        <strain evidence="6">RS0144</strain>
    </source>
</reference>
<dbReference type="SMART" id="SM01381">
    <property type="entry name" value="7TM_GPCR_Srsx"/>
    <property type="match status" value="1"/>
</dbReference>
<feature type="transmembrane region" description="Helical" evidence="5">
    <location>
        <begin position="206"/>
        <end position="225"/>
    </location>
</feature>
<evidence type="ECO:0000256" key="3">
    <source>
        <dbReference type="ARBA" id="ARBA00022989"/>
    </source>
</evidence>
<dbReference type="EMBL" id="BTSX01000006">
    <property type="protein sequence ID" value="GMT04589.1"/>
    <property type="molecule type" value="Genomic_DNA"/>
</dbReference>
<dbReference type="InterPro" id="IPR047130">
    <property type="entry name" value="7TM_GPCR_Srsx_nematod"/>
</dbReference>
<dbReference type="SUPFAM" id="SSF81321">
    <property type="entry name" value="Family A G protein-coupled receptor-like"/>
    <property type="match status" value="1"/>
</dbReference>
<evidence type="ECO:0000256" key="4">
    <source>
        <dbReference type="ARBA" id="ARBA00023136"/>
    </source>
</evidence>
<keyword evidence="4 5" id="KW-0472">Membrane</keyword>
<evidence type="ECO:0000256" key="5">
    <source>
        <dbReference type="SAM" id="Phobius"/>
    </source>
</evidence>
<feature type="non-terminal residue" evidence="6">
    <location>
        <position position="1"/>
    </location>
</feature>
<dbReference type="Pfam" id="PF10320">
    <property type="entry name" value="7TM_GPCR_Srsx"/>
    <property type="match status" value="1"/>
</dbReference>
<dbReference type="InterPro" id="IPR000276">
    <property type="entry name" value="GPCR_Rhodpsn"/>
</dbReference>
<comment type="subcellular location">
    <subcellularLocation>
        <location evidence="1">Membrane</location>
    </subcellularLocation>
</comment>